<keyword evidence="2" id="KW-0012">Acyltransferase</keyword>
<dbReference type="RefSeq" id="WP_074489798.1">
    <property type="nucleotide sequence ID" value="NZ_FPAM01000005.1"/>
</dbReference>
<evidence type="ECO:0000313" key="5">
    <source>
        <dbReference type="Proteomes" id="UP000186720"/>
    </source>
</evidence>
<dbReference type="CDD" id="cd04301">
    <property type="entry name" value="NAT_SF"/>
    <property type="match status" value="1"/>
</dbReference>
<reference evidence="4 5" key="1">
    <citation type="submission" date="2016-11" db="EMBL/GenBank/DDBJ databases">
        <title>Whole Genome Sequencing of Mucilaginibacter polytrichastri RG4-7(T) isolated from the moss sample.</title>
        <authorList>
            <person name="Li Y."/>
        </authorList>
    </citation>
    <scope>NUCLEOTIDE SEQUENCE [LARGE SCALE GENOMIC DNA]</scope>
    <source>
        <strain evidence="4 5">RG4-7</strain>
    </source>
</reference>
<dbReference type="SUPFAM" id="SSF55729">
    <property type="entry name" value="Acyl-CoA N-acyltransferases (Nat)"/>
    <property type="match status" value="1"/>
</dbReference>
<evidence type="ECO:0000259" key="3">
    <source>
        <dbReference type="PROSITE" id="PS51186"/>
    </source>
</evidence>
<dbReference type="GO" id="GO:0016747">
    <property type="term" value="F:acyltransferase activity, transferring groups other than amino-acyl groups"/>
    <property type="evidence" value="ECO:0007669"/>
    <property type="project" value="InterPro"/>
</dbReference>
<evidence type="ECO:0000256" key="2">
    <source>
        <dbReference type="ARBA" id="ARBA00023315"/>
    </source>
</evidence>
<proteinExistence type="predicted"/>
<dbReference type="InterPro" id="IPR016181">
    <property type="entry name" value="Acyl_CoA_acyltransferase"/>
</dbReference>
<evidence type="ECO:0000313" key="4">
    <source>
        <dbReference type="EMBL" id="OKS87139.1"/>
    </source>
</evidence>
<sequence>MSDQFIIRDARAEDVSQLSTLITQLGYPSTAEEVQIRFSDISQNPDYRSLVIAEGENVIAFAGLVKGLWYEKNGTYVRLLSFVVREDYRGRGIGKILIKAVEDWATALGCNSVVLGSGNRDDRITAHHFYKAQGYEIKSSGFIKVL</sequence>
<feature type="domain" description="N-acetyltransferase" evidence="3">
    <location>
        <begin position="5"/>
        <end position="146"/>
    </location>
</feature>
<name>A0A1Q5ZZG6_9SPHI</name>
<dbReference type="EMBL" id="MPPL01000001">
    <property type="protein sequence ID" value="OKS87139.1"/>
    <property type="molecule type" value="Genomic_DNA"/>
</dbReference>
<comment type="caution">
    <text evidence="4">The sequence shown here is derived from an EMBL/GenBank/DDBJ whole genome shotgun (WGS) entry which is preliminary data.</text>
</comment>
<gene>
    <name evidence="4" type="ORF">RG47T_2598</name>
</gene>
<dbReference type="STRING" id="1302689.RG47T_2598"/>
<dbReference type="PANTHER" id="PTHR43877">
    <property type="entry name" value="AMINOALKYLPHOSPHONATE N-ACETYLTRANSFERASE-RELATED-RELATED"/>
    <property type="match status" value="1"/>
</dbReference>
<keyword evidence="1" id="KW-0808">Transferase</keyword>
<dbReference type="InterPro" id="IPR050832">
    <property type="entry name" value="Bact_Acetyltransf"/>
</dbReference>
<protein>
    <recommendedName>
        <fullName evidence="3">N-acetyltransferase domain-containing protein</fullName>
    </recommendedName>
</protein>
<dbReference type="Proteomes" id="UP000186720">
    <property type="component" value="Unassembled WGS sequence"/>
</dbReference>
<dbReference type="Pfam" id="PF00583">
    <property type="entry name" value="Acetyltransf_1"/>
    <property type="match status" value="1"/>
</dbReference>
<dbReference type="OrthoDB" id="9792929at2"/>
<accession>A0A1Q5ZZG6</accession>
<dbReference type="InterPro" id="IPR000182">
    <property type="entry name" value="GNAT_dom"/>
</dbReference>
<organism evidence="4 5">
    <name type="scientific">Mucilaginibacter polytrichastri</name>
    <dbReference type="NCBI Taxonomy" id="1302689"/>
    <lineage>
        <taxon>Bacteria</taxon>
        <taxon>Pseudomonadati</taxon>
        <taxon>Bacteroidota</taxon>
        <taxon>Sphingobacteriia</taxon>
        <taxon>Sphingobacteriales</taxon>
        <taxon>Sphingobacteriaceae</taxon>
        <taxon>Mucilaginibacter</taxon>
    </lineage>
</organism>
<dbReference type="AlphaFoldDB" id="A0A1Q5ZZG6"/>
<dbReference type="PROSITE" id="PS51186">
    <property type="entry name" value="GNAT"/>
    <property type="match status" value="1"/>
</dbReference>
<dbReference type="Gene3D" id="3.40.630.30">
    <property type="match status" value="1"/>
</dbReference>
<keyword evidence="5" id="KW-1185">Reference proteome</keyword>
<evidence type="ECO:0000256" key="1">
    <source>
        <dbReference type="ARBA" id="ARBA00022679"/>
    </source>
</evidence>